<sequence>MIRAVIDIGTQSTNLLVRDTAGNDLQRTITATRLGESLHDTGMLSTEAMQRTADQIAQHIQTAQQLGATDITLTGTAACRRARNTADFLDLVLRTTGLPVEVLSEKDEAQLSFAGALSGLPRIDGSTLVIDIGGGSTEYIIGFDSPEMSASIPFGAVTATSSHISRDPAPPQDLTNLIGAVADELEEIIRDIPALTTPSRVVGVAGTIVTVAAVEIGLSSFDDAVLNGFVLTKDAAEDVFRTLATENHSQRILNPGLPEDRSDIIVAGCCILVATMRRLHIDEIIVSTRNLLDGVIERGGPRS</sequence>
<dbReference type="EMBL" id="CAEZWE010000033">
    <property type="protein sequence ID" value="CAB4653578.1"/>
    <property type="molecule type" value="Genomic_DNA"/>
</dbReference>
<protein>
    <submittedName>
        <fullName evidence="2">Unannotated protein</fullName>
    </submittedName>
</protein>
<dbReference type="InterPro" id="IPR043129">
    <property type="entry name" value="ATPase_NBD"/>
</dbReference>
<gene>
    <name evidence="2" type="ORF">UFOPK2169_00928</name>
</gene>
<dbReference type="SUPFAM" id="SSF53067">
    <property type="entry name" value="Actin-like ATPase domain"/>
    <property type="match status" value="2"/>
</dbReference>
<dbReference type="Pfam" id="PF02541">
    <property type="entry name" value="Ppx-GppA"/>
    <property type="match status" value="1"/>
</dbReference>
<dbReference type="CDD" id="cd24054">
    <property type="entry name" value="ASKHA_NBD_AaPPX-GppA_MtPPX2-like"/>
    <property type="match status" value="1"/>
</dbReference>
<proteinExistence type="predicted"/>
<name>A0A6J6KXH7_9ZZZZ</name>
<evidence type="ECO:0000259" key="1">
    <source>
        <dbReference type="Pfam" id="PF02541"/>
    </source>
</evidence>
<reference evidence="2" key="1">
    <citation type="submission" date="2020-05" db="EMBL/GenBank/DDBJ databases">
        <authorList>
            <person name="Chiriac C."/>
            <person name="Salcher M."/>
            <person name="Ghai R."/>
            <person name="Kavagutti S V."/>
        </authorList>
    </citation>
    <scope>NUCLEOTIDE SEQUENCE</scope>
</reference>
<dbReference type="PANTHER" id="PTHR30005:SF0">
    <property type="entry name" value="RETROGRADE REGULATION PROTEIN 2"/>
    <property type="match status" value="1"/>
</dbReference>
<dbReference type="Gene3D" id="3.30.420.150">
    <property type="entry name" value="Exopolyphosphatase. Domain 2"/>
    <property type="match status" value="1"/>
</dbReference>
<accession>A0A6J6KXH7</accession>
<organism evidence="2">
    <name type="scientific">freshwater metagenome</name>
    <dbReference type="NCBI Taxonomy" id="449393"/>
    <lineage>
        <taxon>unclassified sequences</taxon>
        <taxon>metagenomes</taxon>
        <taxon>ecological metagenomes</taxon>
    </lineage>
</organism>
<dbReference type="AlphaFoldDB" id="A0A6J6KXH7"/>
<feature type="domain" description="Ppx/GppA phosphatase N-terminal" evidence="1">
    <location>
        <begin position="23"/>
        <end position="296"/>
    </location>
</feature>
<dbReference type="PANTHER" id="PTHR30005">
    <property type="entry name" value="EXOPOLYPHOSPHATASE"/>
    <property type="match status" value="1"/>
</dbReference>
<dbReference type="InterPro" id="IPR050273">
    <property type="entry name" value="GppA/Ppx_hydrolase"/>
</dbReference>
<dbReference type="InterPro" id="IPR003695">
    <property type="entry name" value="Ppx_GppA_N"/>
</dbReference>
<dbReference type="Gene3D" id="3.30.420.40">
    <property type="match status" value="1"/>
</dbReference>
<evidence type="ECO:0000313" key="2">
    <source>
        <dbReference type="EMBL" id="CAB4653578.1"/>
    </source>
</evidence>